<evidence type="ECO:0000256" key="3">
    <source>
        <dbReference type="SAM" id="MobiDB-lite"/>
    </source>
</evidence>
<dbReference type="STRING" id="436010.A0A166NNN8"/>
<comment type="similarity">
    <text evidence="1">Belongs to the RMI1 family.</text>
</comment>
<evidence type="ECO:0000259" key="4">
    <source>
        <dbReference type="Pfam" id="PF08585"/>
    </source>
</evidence>
<dbReference type="SMART" id="SM01161">
    <property type="entry name" value="DUF1767"/>
    <property type="match status" value="1"/>
</dbReference>
<feature type="compositionally biased region" description="Acidic residues" evidence="3">
    <location>
        <begin position="225"/>
        <end position="234"/>
    </location>
</feature>
<feature type="domain" description="RecQ mediated genome instability protein 1 OB-fold" evidence="4">
    <location>
        <begin position="72"/>
        <end position="207"/>
    </location>
</feature>
<dbReference type="EMBL" id="KV417522">
    <property type="protein sequence ID" value="KZP25217.1"/>
    <property type="molecule type" value="Genomic_DNA"/>
</dbReference>
<evidence type="ECO:0000259" key="5">
    <source>
        <dbReference type="Pfam" id="PF21000"/>
    </source>
</evidence>
<dbReference type="InterPro" id="IPR042470">
    <property type="entry name" value="RMI1_N_C_sf"/>
</dbReference>
<name>A0A166NNN8_9AGAM</name>
<dbReference type="PANTHER" id="PTHR14790">
    <property type="entry name" value="RECQ-MEDIATED GENOME INSTABILITY PROTEIN 1 RMI1"/>
    <property type="match status" value="1"/>
</dbReference>
<dbReference type="PANTHER" id="PTHR14790:SF15">
    <property type="entry name" value="RECQ-MEDIATED GENOME INSTABILITY PROTEIN 1"/>
    <property type="match status" value="1"/>
</dbReference>
<keyword evidence="7" id="KW-1185">Reference proteome</keyword>
<evidence type="ECO:0000313" key="7">
    <source>
        <dbReference type="Proteomes" id="UP000076532"/>
    </source>
</evidence>
<organism evidence="6 7">
    <name type="scientific">Athelia psychrophila</name>
    <dbReference type="NCBI Taxonomy" id="1759441"/>
    <lineage>
        <taxon>Eukaryota</taxon>
        <taxon>Fungi</taxon>
        <taxon>Dikarya</taxon>
        <taxon>Basidiomycota</taxon>
        <taxon>Agaricomycotina</taxon>
        <taxon>Agaricomycetes</taxon>
        <taxon>Agaricomycetidae</taxon>
        <taxon>Atheliales</taxon>
        <taxon>Atheliaceae</taxon>
        <taxon>Athelia</taxon>
    </lineage>
</organism>
<evidence type="ECO:0000313" key="6">
    <source>
        <dbReference type="EMBL" id="KZP25217.1"/>
    </source>
</evidence>
<dbReference type="Pfam" id="PF08585">
    <property type="entry name" value="RMI1_N_C"/>
    <property type="match status" value="1"/>
</dbReference>
<feature type="domain" description="RMI1 N-terminal" evidence="5">
    <location>
        <begin position="12"/>
        <end position="65"/>
    </location>
</feature>
<gene>
    <name evidence="6" type="ORF">FIBSPDRAFT_821169</name>
</gene>
<feature type="region of interest" description="Disordered" evidence="3">
    <location>
        <begin position="223"/>
        <end position="314"/>
    </location>
</feature>
<dbReference type="GO" id="GO:0000724">
    <property type="term" value="P:double-strand break repair via homologous recombination"/>
    <property type="evidence" value="ECO:0007669"/>
    <property type="project" value="TreeGrafter"/>
</dbReference>
<reference evidence="6 7" key="1">
    <citation type="journal article" date="2016" name="Mol. Biol. Evol.">
        <title>Comparative Genomics of Early-Diverging Mushroom-Forming Fungi Provides Insights into the Origins of Lignocellulose Decay Capabilities.</title>
        <authorList>
            <person name="Nagy L.G."/>
            <person name="Riley R."/>
            <person name="Tritt A."/>
            <person name="Adam C."/>
            <person name="Daum C."/>
            <person name="Floudas D."/>
            <person name="Sun H."/>
            <person name="Yadav J.S."/>
            <person name="Pangilinan J."/>
            <person name="Larsson K.H."/>
            <person name="Matsuura K."/>
            <person name="Barry K."/>
            <person name="Labutti K."/>
            <person name="Kuo R."/>
            <person name="Ohm R.A."/>
            <person name="Bhattacharya S.S."/>
            <person name="Shirouzu T."/>
            <person name="Yoshinaga Y."/>
            <person name="Martin F.M."/>
            <person name="Grigoriev I.V."/>
            <person name="Hibbett D.S."/>
        </authorList>
    </citation>
    <scope>NUCLEOTIDE SEQUENCE [LARGE SCALE GENOMIC DNA]</scope>
    <source>
        <strain evidence="6 7">CBS 109695</strain>
    </source>
</reference>
<dbReference type="GO" id="GO:0016604">
    <property type="term" value="C:nuclear body"/>
    <property type="evidence" value="ECO:0007669"/>
    <property type="project" value="TreeGrafter"/>
</dbReference>
<evidence type="ECO:0000256" key="1">
    <source>
        <dbReference type="ARBA" id="ARBA00006395"/>
    </source>
</evidence>
<feature type="compositionally biased region" description="Low complexity" evidence="3">
    <location>
        <begin position="344"/>
        <end position="355"/>
    </location>
</feature>
<feature type="compositionally biased region" description="Polar residues" evidence="3">
    <location>
        <begin position="305"/>
        <end position="314"/>
    </location>
</feature>
<evidence type="ECO:0000256" key="2">
    <source>
        <dbReference type="ARBA" id="ARBA00018987"/>
    </source>
</evidence>
<proteinExistence type="inferred from homology"/>
<dbReference type="Proteomes" id="UP000076532">
    <property type="component" value="Unassembled WGS sequence"/>
</dbReference>
<sequence length="509" mass="55087">MAANPQVLEWIQNTYPSPQIDPDWLAACLEWIETDLSIPMPPTGPLKPVIDAVNSQLLQSDLSDSMLHGTGLPPNLSELNDVHLTGTGVLVQITAITEIASSAFTILNVMKAREERGIVGLDEANVADEDDEGPIQRYPRGMLRFELSDGSTTLNAIEYRSLPALELGVTPLGYKMRVKNPLIRGGIAFLEPVNVDLVGGSSEERESHQIRDLARGLGIRLGIYDPDEDQDENVENNQNQPAAPPPERVAAPPRQEQQQRDATPARTPFRDLSPPPLPGPSARVYADDEEAPRRRKVPAPAPTASTIPESSSTLVESRYFASAGTSNGTAVSMRELAAERILSPSRADPIDISDSPSPPLPPSTRKMRPIALLPARSKGKQALVQAPSSDFDFDFGDDDVALVMDDASALQELEMIEGTHRASAPAVVPPSSSGSGSRSVGGNSRTSAPTRAPMRSDDLDDAVIVIESDEEQGDKENVPVPTRHVRRRTQQRREPVMLDEDVIDISSSE</sequence>
<dbReference type="Pfam" id="PF21000">
    <property type="entry name" value="RMI1_N_N"/>
    <property type="match status" value="1"/>
</dbReference>
<accession>A0A166NNN8</accession>
<dbReference type="AlphaFoldDB" id="A0A166NNN8"/>
<dbReference type="GO" id="GO:0000712">
    <property type="term" value="P:resolution of meiotic recombination intermediates"/>
    <property type="evidence" value="ECO:0007669"/>
    <property type="project" value="TreeGrafter"/>
</dbReference>
<protein>
    <recommendedName>
        <fullName evidence="2">RecQ-mediated genome instability protein 1</fullName>
    </recommendedName>
</protein>
<dbReference type="Gene3D" id="2.40.50.770">
    <property type="entry name" value="RecQ-mediated genome instability protein Rmi1, C-terminal domain"/>
    <property type="match status" value="1"/>
</dbReference>
<dbReference type="OrthoDB" id="341511at2759"/>
<dbReference type="InterPro" id="IPR049363">
    <property type="entry name" value="RMI1_N"/>
</dbReference>
<dbReference type="GO" id="GO:0031422">
    <property type="term" value="C:RecQ family helicase-topoisomerase III complex"/>
    <property type="evidence" value="ECO:0007669"/>
    <property type="project" value="TreeGrafter"/>
</dbReference>
<feature type="region of interest" description="Disordered" evidence="3">
    <location>
        <begin position="414"/>
        <end position="509"/>
    </location>
</feature>
<dbReference type="InterPro" id="IPR013894">
    <property type="entry name" value="RMI1_OB"/>
</dbReference>
<feature type="compositionally biased region" description="Low complexity" evidence="3">
    <location>
        <begin position="421"/>
        <end position="445"/>
    </location>
</feature>
<feature type="region of interest" description="Disordered" evidence="3">
    <location>
        <begin position="344"/>
        <end position="366"/>
    </location>
</feature>